<dbReference type="PANTHER" id="PTHR37422:SF13">
    <property type="entry name" value="LIPOPOLYSACCHARIDE BIOSYNTHESIS PROTEIN PA4999-RELATED"/>
    <property type="match status" value="1"/>
</dbReference>
<dbReference type="RefSeq" id="WP_381835272.1">
    <property type="nucleotide sequence ID" value="NZ_JBHTCF010000013.1"/>
</dbReference>
<feature type="transmembrane region" description="Helical" evidence="5">
    <location>
        <begin position="267"/>
        <end position="286"/>
    </location>
</feature>
<accession>A0ABW2JR84</accession>
<dbReference type="Proteomes" id="UP001596523">
    <property type="component" value="Unassembled WGS sequence"/>
</dbReference>
<evidence type="ECO:0000256" key="4">
    <source>
        <dbReference type="ARBA" id="ARBA00023136"/>
    </source>
</evidence>
<feature type="transmembrane region" description="Helical" evidence="5">
    <location>
        <begin position="20"/>
        <end position="38"/>
    </location>
</feature>
<feature type="domain" description="O-antigen ligase-related" evidence="6">
    <location>
        <begin position="137"/>
        <end position="274"/>
    </location>
</feature>
<feature type="transmembrane region" description="Helical" evidence="5">
    <location>
        <begin position="73"/>
        <end position="91"/>
    </location>
</feature>
<comment type="subcellular location">
    <subcellularLocation>
        <location evidence="1">Membrane</location>
        <topology evidence="1">Multi-pass membrane protein</topology>
    </subcellularLocation>
</comment>
<feature type="transmembrane region" description="Helical" evidence="5">
    <location>
        <begin position="45"/>
        <end position="67"/>
    </location>
</feature>
<feature type="transmembrane region" description="Helical" evidence="5">
    <location>
        <begin position="174"/>
        <end position="194"/>
    </location>
</feature>
<feature type="transmembrane region" description="Helical" evidence="5">
    <location>
        <begin position="293"/>
        <end position="315"/>
    </location>
</feature>
<feature type="transmembrane region" description="Helical" evidence="5">
    <location>
        <begin position="103"/>
        <end position="123"/>
    </location>
</feature>
<dbReference type="PANTHER" id="PTHR37422">
    <property type="entry name" value="TEICHURONIC ACID BIOSYNTHESIS PROTEIN TUAE"/>
    <property type="match status" value="1"/>
</dbReference>
<comment type="caution">
    <text evidence="7">The sequence shown here is derived from an EMBL/GenBank/DDBJ whole genome shotgun (WGS) entry which is preliminary data.</text>
</comment>
<evidence type="ECO:0000313" key="7">
    <source>
        <dbReference type="EMBL" id="MFC7307837.1"/>
    </source>
</evidence>
<evidence type="ECO:0000259" key="6">
    <source>
        <dbReference type="Pfam" id="PF04932"/>
    </source>
</evidence>
<feature type="transmembrane region" description="Helical" evidence="5">
    <location>
        <begin position="135"/>
        <end position="162"/>
    </location>
</feature>
<keyword evidence="7" id="KW-0436">Ligase</keyword>
<proteinExistence type="predicted"/>
<dbReference type="EMBL" id="JBHTCF010000013">
    <property type="protein sequence ID" value="MFC7307837.1"/>
    <property type="molecule type" value="Genomic_DNA"/>
</dbReference>
<gene>
    <name evidence="7" type="ORF">ACFQVC_26880</name>
</gene>
<keyword evidence="8" id="KW-1185">Reference proteome</keyword>
<protein>
    <submittedName>
        <fullName evidence="7">O-antigen ligase family protein</fullName>
    </submittedName>
</protein>
<evidence type="ECO:0000256" key="5">
    <source>
        <dbReference type="SAM" id="Phobius"/>
    </source>
</evidence>
<evidence type="ECO:0000256" key="3">
    <source>
        <dbReference type="ARBA" id="ARBA00022989"/>
    </source>
</evidence>
<evidence type="ECO:0000256" key="1">
    <source>
        <dbReference type="ARBA" id="ARBA00004141"/>
    </source>
</evidence>
<dbReference type="InterPro" id="IPR007016">
    <property type="entry name" value="O-antigen_ligase-rel_domated"/>
</dbReference>
<sequence>MTSATVGGGLRERRNTVDMTGVAVLTACAVWALLTAAARGGRPEGVLLAVLALAAGYAGGRVCGAVLPVGTCALAALAGLGLAVAACERGLPGNGTGSPLGHTGAAAALLILSAGAACCGAWASARPAVRLGLRLLAVGIAAVAAVLGSTAALAGCTAVILCSLAAALMRRRGVGLAGLALTAALVVAASWAVAKKVLPEGLAVSLEGQLTRHRIVLWQDALALAEHDPVLGVGPGRYGEFSNTAQQALHPDGRPHSAPLQQAAEQGLFGVLLLGAVFCWLLYALWRSPHSTPVALTAGAALTALAAVAVVGNALSFAPVTAGTGLLAGLATAHPWAEDLSPELPDTTDGPLGTRP</sequence>
<dbReference type="Pfam" id="PF04932">
    <property type="entry name" value="Wzy_C"/>
    <property type="match status" value="1"/>
</dbReference>
<keyword evidence="2 5" id="KW-0812">Transmembrane</keyword>
<keyword evidence="4 5" id="KW-0472">Membrane</keyword>
<keyword evidence="3 5" id="KW-1133">Transmembrane helix</keyword>
<organism evidence="7 8">
    <name type="scientific">Streptomyces monticola</name>
    <dbReference type="NCBI Taxonomy" id="2666263"/>
    <lineage>
        <taxon>Bacteria</taxon>
        <taxon>Bacillati</taxon>
        <taxon>Actinomycetota</taxon>
        <taxon>Actinomycetes</taxon>
        <taxon>Kitasatosporales</taxon>
        <taxon>Streptomycetaceae</taxon>
        <taxon>Streptomyces</taxon>
    </lineage>
</organism>
<dbReference type="GO" id="GO:0016874">
    <property type="term" value="F:ligase activity"/>
    <property type="evidence" value="ECO:0007669"/>
    <property type="project" value="UniProtKB-KW"/>
</dbReference>
<dbReference type="InterPro" id="IPR051533">
    <property type="entry name" value="WaaL-like"/>
</dbReference>
<evidence type="ECO:0000313" key="8">
    <source>
        <dbReference type="Proteomes" id="UP001596523"/>
    </source>
</evidence>
<reference evidence="8" key="1">
    <citation type="journal article" date="2019" name="Int. J. Syst. Evol. Microbiol.">
        <title>The Global Catalogue of Microorganisms (GCM) 10K type strain sequencing project: providing services to taxonomists for standard genome sequencing and annotation.</title>
        <authorList>
            <consortium name="The Broad Institute Genomics Platform"/>
            <consortium name="The Broad Institute Genome Sequencing Center for Infectious Disease"/>
            <person name="Wu L."/>
            <person name="Ma J."/>
        </authorList>
    </citation>
    <scope>NUCLEOTIDE SEQUENCE [LARGE SCALE GENOMIC DNA]</scope>
    <source>
        <strain evidence="8">SYNS20</strain>
    </source>
</reference>
<name>A0ABW2JR84_9ACTN</name>
<evidence type="ECO:0000256" key="2">
    <source>
        <dbReference type="ARBA" id="ARBA00022692"/>
    </source>
</evidence>